<evidence type="ECO:0000313" key="4">
    <source>
        <dbReference type="Proteomes" id="UP000569732"/>
    </source>
</evidence>
<feature type="compositionally biased region" description="Polar residues" evidence="1">
    <location>
        <begin position="197"/>
        <end position="209"/>
    </location>
</feature>
<gene>
    <name evidence="3" type="ORF">H0A36_23405</name>
</gene>
<dbReference type="GO" id="GO:0006260">
    <property type="term" value="P:DNA replication"/>
    <property type="evidence" value="ECO:0007669"/>
    <property type="project" value="InterPro"/>
</dbReference>
<sequence length="330" mass="37788">MNQLSESCKVLAFPSSEKPEFRKQGESVKVDINNGYMRIANELIEAISRLDVSGRQFRILMAVIRKTIGFNLEVDWIAPQQIAELIHYEGDISHIYADLRILKARNILFTKGRNKGINLVTSEWIYQKPKTVKTSRNRPQNWQKMATTEEPKLAETGQKTSGNSLQKWPKTATNENEKLAENGYSTSRNRPQKLAEISQTQKTKNTIPKNNIPPMVPPQGENPTNTISKSRTRSPTKRATQAPEKFQLTPELVQWANEKLIQVNLVAETEKFLDYHRAKGSTFKCWASAWRNWMRNAQKFAAEKQTQPVGPANTSELDWDDTSWRFNLGL</sequence>
<dbReference type="NCBIfam" id="TIGR01610">
    <property type="entry name" value="phage_O_Nterm"/>
    <property type="match status" value="1"/>
</dbReference>
<protein>
    <submittedName>
        <fullName evidence="3">Replication protein</fullName>
    </submittedName>
</protein>
<dbReference type="Proteomes" id="UP000569732">
    <property type="component" value="Unassembled WGS sequence"/>
</dbReference>
<dbReference type="RefSeq" id="WP_180570972.1">
    <property type="nucleotide sequence ID" value="NZ_JACCKB010000056.1"/>
</dbReference>
<evidence type="ECO:0000259" key="2">
    <source>
        <dbReference type="Pfam" id="PF04492"/>
    </source>
</evidence>
<evidence type="ECO:0000313" key="3">
    <source>
        <dbReference type="EMBL" id="NYZ68971.1"/>
    </source>
</evidence>
<feature type="region of interest" description="Disordered" evidence="1">
    <location>
        <begin position="131"/>
        <end position="242"/>
    </location>
</feature>
<feature type="compositionally biased region" description="Polar residues" evidence="1">
    <location>
        <begin position="137"/>
        <end position="146"/>
    </location>
</feature>
<proteinExistence type="predicted"/>
<evidence type="ECO:0000256" key="1">
    <source>
        <dbReference type="SAM" id="MobiDB-lite"/>
    </source>
</evidence>
<dbReference type="Pfam" id="PF04492">
    <property type="entry name" value="Phage_rep_O"/>
    <property type="match status" value="1"/>
</dbReference>
<feature type="domain" description="Bacteriophage lambda Replication protein O N-terminal" evidence="2">
    <location>
        <begin position="29"/>
        <end position="124"/>
    </location>
</feature>
<dbReference type="InterPro" id="IPR036388">
    <property type="entry name" value="WH-like_DNA-bd_sf"/>
</dbReference>
<dbReference type="AlphaFoldDB" id="A0A853IG57"/>
<organism evidence="3 4">
    <name type="scientific">Spartinivicinus marinus</name>
    <dbReference type="NCBI Taxonomy" id="2994442"/>
    <lineage>
        <taxon>Bacteria</taxon>
        <taxon>Pseudomonadati</taxon>
        <taxon>Pseudomonadota</taxon>
        <taxon>Gammaproteobacteria</taxon>
        <taxon>Oceanospirillales</taxon>
        <taxon>Zooshikellaceae</taxon>
        <taxon>Spartinivicinus</taxon>
    </lineage>
</organism>
<reference evidence="3 4" key="1">
    <citation type="submission" date="2020-07" db="EMBL/GenBank/DDBJ databases">
        <title>Endozoicomonas sp. nov., isolated from sediment.</title>
        <authorList>
            <person name="Gu T."/>
        </authorList>
    </citation>
    <scope>NUCLEOTIDE SEQUENCE [LARGE SCALE GENOMIC DNA]</scope>
    <source>
        <strain evidence="3 4">SM1973</strain>
    </source>
</reference>
<dbReference type="InterPro" id="IPR006497">
    <property type="entry name" value="Phage_lambda_VrpO_N"/>
</dbReference>
<feature type="compositionally biased region" description="Polar residues" evidence="1">
    <location>
        <begin position="157"/>
        <end position="174"/>
    </location>
</feature>
<dbReference type="Gene3D" id="1.10.10.10">
    <property type="entry name" value="Winged helix-like DNA-binding domain superfamily/Winged helix DNA-binding domain"/>
    <property type="match status" value="1"/>
</dbReference>
<accession>A0A853IG57</accession>
<dbReference type="EMBL" id="JACCKB010000056">
    <property type="protein sequence ID" value="NYZ68971.1"/>
    <property type="molecule type" value="Genomic_DNA"/>
</dbReference>
<name>A0A853IG57_9GAMM</name>
<comment type="caution">
    <text evidence="3">The sequence shown here is derived from an EMBL/GenBank/DDBJ whole genome shotgun (WGS) entry which is preliminary data.</text>
</comment>
<keyword evidence="4" id="KW-1185">Reference proteome</keyword>